<evidence type="ECO:0000313" key="1">
    <source>
        <dbReference type="EMBL" id="KAK9670932.1"/>
    </source>
</evidence>
<dbReference type="Proteomes" id="UP001479436">
    <property type="component" value="Unassembled WGS sequence"/>
</dbReference>
<proteinExistence type="predicted"/>
<accession>A0ABR2VKN1</accession>
<protein>
    <submittedName>
        <fullName evidence="1">Uncharacterized protein</fullName>
    </submittedName>
</protein>
<comment type="caution">
    <text evidence="1">The sequence shown here is derived from an EMBL/GenBank/DDBJ whole genome shotgun (WGS) entry which is preliminary data.</text>
</comment>
<gene>
    <name evidence="1" type="ORF">K7432_017236</name>
</gene>
<organism evidence="1 2">
    <name type="scientific">Basidiobolus ranarum</name>
    <dbReference type="NCBI Taxonomy" id="34480"/>
    <lineage>
        <taxon>Eukaryota</taxon>
        <taxon>Fungi</taxon>
        <taxon>Fungi incertae sedis</taxon>
        <taxon>Zoopagomycota</taxon>
        <taxon>Entomophthoromycotina</taxon>
        <taxon>Basidiobolomycetes</taxon>
        <taxon>Basidiobolales</taxon>
        <taxon>Basidiobolaceae</taxon>
        <taxon>Basidiobolus</taxon>
    </lineage>
</organism>
<evidence type="ECO:0000313" key="2">
    <source>
        <dbReference type="Proteomes" id="UP001479436"/>
    </source>
</evidence>
<sequence>MDIKVKNIKVVGIFGEDTSSRVGEGALTYPITINQRGGIFPIPFKFSFSATDSASTSSLIHVLETCELVNGTRTLYKKYEVTLDIPLISWTGYKPTKAISGWTSCPINTYTLPNATAIKQLLNEIIN</sequence>
<dbReference type="EMBL" id="JASJQH010010378">
    <property type="protein sequence ID" value="KAK9670932.1"/>
    <property type="molecule type" value="Genomic_DNA"/>
</dbReference>
<reference evidence="1 2" key="1">
    <citation type="submission" date="2023-04" db="EMBL/GenBank/DDBJ databases">
        <title>Genome of Basidiobolus ranarum AG-B5.</title>
        <authorList>
            <person name="Stajich J.E."/>
            <person name="Carter-House D."/>
            <person name="Gryganskyi A."/>
        </authorList>
    </citation>
    <scope>NUCLEOTIDE SEQUENCE [LARGE SCALE GENOMIC DNA]</scope>
    <source>
        <strain evidence="1 2">AG-B5</strain>
    </source>
</reference>
<name>A0ABR2VKN1_9FUNG</name>
<keyword evidence="2" id="KW-1185">Reference proteome</keyword>